<dbReference type="InterPro" id="IPR003593">
    <property type="entry name" value="AAA+_ATPase"/>
</dbReference>
<dbReference type="GO" id="GO:0016887">
    <property type="term" value="F:ATP hydrolysis activity"/>
    <property type="evidence" value="ECO:0007669"/>
    <property type="project" value="InterPro"/>
</dbReference>
<dbReference type="AlphaFoldDB" id="A0A449A5E6"/>
<keyword evidence="7" id="KW-1185">Reference proteome</keyword>
<protein>
    <submittedName>
        <fullName evidence="6">ABC transporter ATP-binding protein</fullName>
        <ecNumber evidence="6">3.6.3.-</ecNumber>
    </submittedName>
</protein>
<accession>A0A449A5E6</accession>
<organism evidence="6 7">
    <name type="scientific">Mesomycoplasma neurolyticum</name>
    <dbReference type="NCBI Taxonomy" id="2120"/>
    <lineage>
        <taxon>Bacteria</taxon>
        <taxon>Bacillati</taxon>
        <taxon>Mycoplasmatota</taxon>
        <taxon>Mycoplasmoidales</taxon>
        <taxon>Metamycoplasmataceae</taxon>
        <taxon>Mesomycoplasma</taxon>
    </lineage>
</organism>
<name>A0A449A5E6_9BACT</name>
<keyword evidence="4 6" id="KW-0067">ATP-binding</keyword>
<comment type="similarity">
    <text evidence="1">Belongs to the ABC transporter superfamily.</text>
</comment>
<dbReference type="CDD" id="cd03255">
    <property type="entry name" value="ABC_MJ0796_LolCDE_FtsE"/>
    <property type="match status" value="1"/>
</dbReference>
<dbReference type="KEGG" id="mnu:NCTC10166_00425"/>
<dbReference type="PANTHER" id="PTHR42798:SF2">
    <property type="entry name" value="ABC TRANSPORTER ATP-BINDING PROTEIN MG467-RELATED"/>
    <property type="match status" value="1"/>
</dbReference>
<dbReference type="OrthoDB" id="9802264at2"/>
<evidence type="ECO:0000313" key="7">
    <source>
        <dbReference type="Proteomes" id="UP000289440"/>
    </source>
</evidence>
<evidence type="ECO:0000256" key="1">
    <source>
        <dbReference type="ARBA" id="ARBA00005417"/>
    </source>
</evidence>
<dbReference type="GO" id="GO:0098796">
    <property type="term" value="C:membrane protein complex"/>
    <property type="evidence" value="ECO:0007669"/>
    <property type="project" value="UniProtKB-ARBA"/>
</dbReference>
<dbReference type="GO" id="GO:0005524">
    <property type="term" value="F:ATP binding"/>
    <property type="evidence" value="ECO:0007669"/>
    <property type="project" value="UniProtKB-KW"/>
</dbReference>
<dbReference type="InterPro" id="IPR027417">
    <property type="entry name" value="P-loop_NTPase"/>
</dbReference>
<dbReference type="RefSeq" id="WP_129719841.1">
    <property type="nucleotide sequence ID" value="NZ_LR214951.1"/>
</dbReference>
<dbReference type="PROSITE" id="PS00211">
    <property type="entry name" value="ABC_TRANSPORTER_1"/>
    <property type="match status" value="1"/>
</dbReference>
<reference evidence="6 7" key="1">
    <citation type="submission" date="2019-01" db="EMBL/GenBank/DDBJ databases">
        <authorList>
            <consortium name="Pathogen Informatics"/>
        </authorList>
    </citation>
    <scope>NUCLEOTIDE SEQUENCE [LARGE SCALE GENOMIC DNA]</scope>
    <source>
        <strain evidence="6 7">NCTC10166</strain>
    </source>
</reference>
<dbReference type="Pfam" id="PF00005">
    <property type="entry name" value="ABC_tran"/>
    <property type="match status" value="1"/>
</dbReference>
<dbReference type="InterPro" id="IPR003439">
    <property type="entry name" value="ABC_transporter-like_ATP-bd"/>
</dbReference>
<dbReference type="InterPro" id="IPR017911">
    <property type="entry name" value="MacB-like_ATP-bd"/>
</dbReference>
<gene>
    <name evidence="6" type="primary">macB</name>
    <name evidence="6" type="ORF">NCTC10166_00425</name>
</gene>
<evidence type="ECO:0000256" key="4">
    <source>
        <dbReference type="ARBA" id="ARBA00022840"/>
    </source>
</evidence>
<dbReference type="SMART" id="SM00382">
    <property type="entry name" value="AAA"/>
    <property type="match status" value="1"/>
</dbReference>
<evidence type="ECO:0000259" key="5">
    <source>
        <dbReference type="PROSITE" id="PS50893"/>
    </source>
</evidence>
<dbReference type="Gene3D" id="3.40.50.300">
    <property type="entry name" value="P-loop containing nucleotide triphosphate hydrolases"/>
    <property type="match status" value="1"/>
</dbReference>
<keyword evidence="2" id="KW-0813">Transport</keyword>
<evidence type="ECO:0000256" key="2">
    <source>
        <dbReference type="ARBA" id="ARBA00022448"/>
    </source>
</evidence>
<dbReference type="PROSITE" id="PS50893">
    <property type="entry name" value="ABC_TRANSPORTER_2"/>
    <property type="match status" value="1"/>
</dbReference>
<keyword evidence="3" id="KW-0547">Nucleotide-binding</keyword>
<feature type="domain" description="ABC transporter" evidence="5">
    <location>
        <begin position="56"/>
        <end position="283"/>
    </location>
</feature>
<dbReference type="Proteomes" id="UP000289440">
    <property type="component" value="Chromosome"/>
</dbReference>
<dbReference type="PANTHER" id="PTHR42798">
    <property type="entry name" value="LIPOPROTEIN-RELEASING SYSTEM ATP-BINDING PROTEIN LOLD"/>
    <property type="match status" value="1"/>
</dbReference>
<proteinExistence type="inferred from homology"/>
<evidence type="ECO:0000313" key="6">
    <source>
        <dbReference type="EMBL" id="VEU59452.1"/>
    </source>
</evidence>
<dbReference type="EC" id="3.6.3.-" evidence="6"/>
<dbReference type="InterPro" id="IPR017871">
    <property type="entry name" value="ABC_transporter-like_CS"/>
</dbReference>
<evidence type="ECO:0000256" key="3">
    <source>
        <dbReference type="ARBA" id="ARBA00022741"/>
    </source>
</evidence>
<dbReference type="FunFam" id="3.40.50.300:FF:000032">
    <property type="entry name" value="Export ABC transporter ATP-binding protein"/>
    <property type="match status" value="1"/>
</dbReference>
<dbReference type="EMBL" id="LR214951">
    <property type="protein sequence ID" value="VEU59452.1"/>
    <property type="molecule type" value="Genomic_DNA"/>
</dbReference>
<dbReference type="SUPFAM" id="SSF52540">
    <property type="entry name" value="P-loop containing nucleoside triphosphate hydrolases"/>
    <property type="match status" value="1"/>
</dbReference>
<keyword evidence="6" id="KW-0378">Hydrolase</keyword>
<dbReference type="GO" id="GO:0022857">
    <property type="term" value="F:transmembrane transporter activity"/>
    <property type="evidence" value="ECO:0007669"/>
    <property type="project" value="UniProtKB-ARBA"/>
</dbReference>
<sequence length="283" mass="31797">MIFWKKKKQNDNTIKSSTKEVNILSKREVAKIKKANNKPKKKIGTILSQNKDDNIIDLYNVKKSYLSGQVVTEVLKGVSLSIKKSEFAVLFGKSGSGKSTLLNIISGLDRASDGEVIVSNNNLTYFSNSKLTKFRREKISFIFQSYNLLQNLNGYDNVLTGAYLQKDKSKILNIDELFKEFEIENIKYKYPSQMSGGQQQRISILRALAKNADIIFADEPTGALDEATSKIVMKSLKYINKKYKTTVIIVSHDPSIAKACDKVITLSDGLIESVHINKNPDEL</sequence>